<dbReference type="InterPro" id="IPR000914">
    <property type="entry name" value="SBP_5_dom"/>
</dbReference>
<proteinExistence type="predicted"/>
<dbReference type="InterPro" id="IPR030678">
    <property type="entry name" value="Peptide/Ni-bd"/>
</dbReference>
<evidence type="ECO:0000313" key="7">
    <source>
        <dbReference type="Proteomes" id="UP001173465"/>
    </source>
</evidence>
<dbReference type="SUPFAM" id="SSF53850">
    <property type="entry name" value="Periplasmic binding protein-like II"/>
    <property type="match status" value="1"/>
</dbReference>
<dbReference type="Gene3D" id="3.10.105.10">
    <property type="entry name" value="Dipeptide-binding Protein, Domain 3"/>
    <property type="match status" value="1"/>
</dbReference>
<dbReference type="GO" id="GO:0015031">
    <property type="term" value="P:protein transport"/>
    <property type="evidence" value="ECO:0007669"/>
    <property type="project" value="UniProtKB-KW"/>
</dbReference>
<evidence type="ECO:0000256" key="4">
    <source>
        <dbReference type="SAM" id="SignalP"/>
    </source>
</evidence>
<dbReference type="AlphaFoldDB" id="A0AAW7DMB4"/>
<keyword evidence="1 4" id="KW-0732">Signal</keyword>
<keyword evidence="3" id="KW-0813">Transport</keyword>
<dbReference type="Proteomes" id="UP001173465">
    <property type="component" value="Unassembled WGS sequence"/>
</dbReference>
<dbReference type="PIRSF" id="PIRSF002741">
    <property type="entry name" value="MppA"/>
    <property type="match status" value="1"/>
</dbReference>
<dbReference type="PANTHER" id="PTHR30290">
    <property type="entry name" value="PERIPLASMIC BINDING COMPONENT OF ABC TRANSPORTER"/>
    <property type="match status" value="1"/>
</dbReference>
<dbReference type="GO" id="GO:1904680">
    <property type="term" value="F:peptide transmembrane transporter activity"/>
    <property type="evidence" value="ECO:0007669"/>
    <property type="project" value="TreeGrafter"/>
</dbReference>
<reference evidence="6" key="2">
    <citation type="journal article" date="2022" name="Sci. Total Environ.">
        <title>Prevalence, transmission, and molecular epidemiology of tet(X)-positive bacteria among humans, animals, and environmental niches in China: An epidemiological, and genomic-based study.</title>
        <authorList>
            <person name="Dong N."/>
            <person name="Zeng Y."/>
            <person name="Cai C."/>
            <person name="Sun C."/>
            <person name="Lu J."/>
            <person name="Liu C."/>
            <person name="Zhou H."/>
            <person name="Sun Q."/>
            <person name="Shu L."/>
            <person name="Wang H."/>
            <person name="Wang Y."/>
            <person name="Wang S."/>
            <person name="Wu C."/>
            <person name="Chan E.W."/>
            <person name="Chen G."/>
            <person name="Shen Z."/>
            <person name="Chen S."/>
            <person name="Zhang R."/>
        </authorList>
    </citation>
    <scope>NUCLEOTIDE SEQUENCE</scope>
    <source>
        <strain evidence="6">DF46-2-2</strain>
    </source>
</reference>
<comment type="caution">
    <text evidence="6">The sequence shown here is derived from an EMBL/GenBank/DDBJ whole genome shotgun (WGS) entry which is preliminary data.</text>
</comment>
<dbReference type="CDD" id="cd08497">
    <property type="entry name" value="MbnE-like"/>
    <property type="match status" value="1"/>
</dbReference>
<organism evidence="6 7">
    <name type="scientific">Thiopseudomonas alkaliphila</name>
    <dbReference type="NCBI Taxonomy" id="1697053"/>
    <lineage>
        <taxon>Bacteria</taxon>
        <taxon>Pseudomonadati</taxon>
        <taxon>Pseudomonadota</taxon>
        <taxon>Gammaproteobacteria</taxon>
        <taxon>Pseudomonadales</taxon>
        <taxon>Pseudomonadaceae</taxon>
        <taxon>Thiopseudomonas</taxon>
    </lineage>
</organism>
<dbReference type="GO" id="GO:0030288">
    <property type="term" value="C:outer membrane-bounded periplasmic space"/>
    <property type="evidence" value="ECO:0007669"/>
    <property type="project" value="TreeGrafter"/>
</dbReference>
<accession>A0AAW7DMB4</accession>
<sequence>MSILLRRLWLGCLLLLSPTSFATIEHSHGYAQFADLKYPADFSHFDWVNPKAPKGGQVQLMALGTFDTLNPYTLKGSSPISTGDFASYGVSELNAPLMIGSGLFDPSGDEPASAYGLVAESLEYSQDRSWVTFFLRQHATFHDGQPITAADVLFSYQTLLHQGHPQYRAALQEVDRVEVLSPHQVRFVFKRANNPLLILRVGELPVLPKHYWANRDFSQTTFTPPLGSGPYQITQVSPGKRLVFERVKNWWGAELAVNRGKYNFDRVSVDFYRDRHVAFEAFKAGQFDLFIEHQAKNWAQGYNFPAVRQGKIIKQAIPHQIPARSQAIFFNTRRQAFQPLAVRQALSLLFDFEWLNRSLFNQAYQRATSFYPNSPFSASGLPTEGERVLLNAVRQHLPAELFTQPFALAQTEGTGLPRQTIGQALQLLAEAGWHNDGNGLKNAQGQTLSVEILLVNPRLERILQSYINNLRLIGIDARLRTVDRAQFKQRLDRYDFDLTLLTLPQTLSPGLEQWLYFHSSQAAVVGSKNYAGIQDPAVDYLLESLLAAKTREQQINATRALDRVLLWKHYTIPNWYISEHRLAYKNRFDFVTTPPYALGLNAWWLKPNEIKP</sequence>
<gene>
    <name evidence="6" type="ORF">HX099_01175</name>
</gene>
<feature type="signal peptide" evidence="4">
    <location>
        <begin position="1"/>
        <end position="22"/>
    </location>
</feature>
<name>A0AAW7DMB4_9GAMM</name>
<evidence type="ECO:0000259" key="5">
    <source>
        <dbReference type="Pfam" id="PF00496"/>
    </source>
</evidence>
<evidence type="ECO:0000256" key="3">
    <source>
        <dbReference type="ARBA" id="ARBA00022927"/>
    </source>
</evidence>
<evidence type="ECO:0000256" key="1">
    <source>
        <dbReference type="ARBA" id="ARBA00022729"/>
    </source>
</evidence>
<dbReference type="GO" id="GO:0015833">
    <property type="term" value="P:peptide transport"/>
    <property type="evidence" value="ECO:0007669"/>
    <property type="project" value="UniProtKB-KW"/>
</dbReference>
<evidence type="ECO:0000313" key="6">
    <source>
        <dbReference type="EMBL" id="MDM1695284.1"/>
    </source>
</evidence>
<dbReference type="Pfam" id="PF00496">
    <property type="entry name" value="SBP_bac_5"/>
    <property type="match status" value="1"/>
</dbReference>
<reference evidence="6" key="1">
    <citation type="submission" date="2020-06" db="EMBL/GenBank/DDBJ databases">
        <authorList>
            <person name="Dong N."/>
        </authorList>
    </citation>
    <scope>NUCLEOTIDE SEQUENCE</scope>
    <source>
        <strain evidence="6">DF46-2-2</strain>
    </source>
</reference>
<dbReference type="Gene3D" id="3.40.190.10">
    <property type="entry name" value="Periplasmic binding protein-like II"/>
    <property type="match status" value="1"/>
</dbReference>
<feature type="chain" id="PRO_5043611151" evidence="4">
    <location>
        <begin position="23"/>
        <end position="612"/>
    </location>
</feature>
<dbReference type="PANTHER" id="PTHR30290:SF64">
    <property type="entry name" value="ABC TRANSPORTER PERIPLASMIC BINDING PROTEIN"/>
    <property type="match status" value="1"/>
</dbReference>
<keyword evidence="2" id="KW-0571">Peptide transport</keyword>
<feature type="domain" description="Solute-binding protein family 5" evidence="5">
    <location>
        <begin position="116"/>
        <end position="502"/>
    </location>
</feature>
<keyword evidence="3" id="KW-0653">Protein transport</keyword>
<dbReference type="EMBL" id="JACANB010000001">
    <property type="protein sequence ID" value="MDM1695284.1"/>
    <property type="molecule type" value="Genomic_DNA"/>
</dbReference>
<protein>
    <submittedName>
        <fullName evidence="6">ABC transporter substrate-binding protein</fullName>
    </submittedName>
</protein>
<dbReference type="GO" id="GO:0043190">
    <property type="term" value="C:ATP-binding cassette (ABC) transporter complex"/>
    <property type="evidence" value="ECO:0007669"/>
    <property type="project" value="InterPro"/>
</dbReference>
<dbReference type="InterPro" id="IPR039424">
    <property type="entry name" value="SBP_5"/>
</dbReference>
<dbReference type="GO" id="GO:0042884">
    <property type="term" value="P:microcin transport"/>
    <property type="evidence" value="ECO:0007669"/>
    <property type="project" value="TreeGrafter"/>
</dbReference>
<evidence type="ECO:0000256" key="2">
    <source>
        <dbReference type="ARBA" id="ARBA00022856"/>
    </source>
</evidence>